<evidence type="ECO:0000313" key="2">
    <source>
        <dbReference type="Proteomes" id="UP000249061"/>
    </source>
</evidence>
<dbReference type="AlphaFoldDB" id="A0A2W5TUG0"/>
<name>A0A2W5TUG0_9BACT</name>
<accession>A0A2W5TUG0</accession>
<dbReference type="Gene3D" id="1.10.3680.10">
    <property type="entry name" value="TerB-like"/>
    <property type="match status" value="1"/>
</dbReference>
<gene>
    <name evidence="1" type="ORF">DI536_09360</name>
</gene>
<dbReference type="Proteomes" id="UP000249061">
    <property type="component" value="Unassembled WGS sequence"/>
</dbReference>
<evidence type="ECO:0000313" key="1">
    <source>
        <dbReference type="EMBL" id="PZR14975.1"/>
    </source>
</evidence>
<proteinExistence type="predicted"/>
<dbReference type="SUPFAM" id="SSF158682">
    <property type="entry name" value="TerB-like"/>
    <property type="match status" value="1"/>
</dbReference>
<protein>
    <recommendedName>
        <fullName evidence="3">Co-chaperone DjlA N-terminal domain-containing protein</fullName>
    </recommendedName>
</protein>
<comment type="caution">
    <text evidence="1">The sequence shown here is derived from an EMBL/GenBank/DDBJ whole genome shotgun (WGS) entry which is preliminary data.</text>
</comment>
<reference evidence="1 2" key="1">
    <citation type="submission" date="2017-08" db="EMBL/GenBank/DDBJ databases">
        <title>Infants hospitalized years apart are colonized by the same room-sourced microbial strains.</title>
        <authorList>
            <person name="Brooks B."/>
            <person name="Olm M.R."/>
            <person name="Firek B.A."/>
            <person name="Baker R."/>
            <person name="Thomas B.C."/>
            <person name="Morowitz M.J."/>
            <person name="Banfield J.F."/>
        </authorList>
    </citation>
    <scope>NUCLEOTIDE SEQUENCE [LARGE SCALE GENOMIC DNA]</scope>
    <source>
        <strain evidence="1">S2_003_000_R2_14</strain>
    </source>
</reference>
<dbReference type="EMBL" id="QFQP01000006">
    <property type="protein sequence ID" value="PZR14975.1"/>
    <property type="molecule type" value="Genomic_DNA"/>
</dbReference>
<evidence type="ECO:0008006" key="3">
    <source>
        <dbReference type="Google" id="ProtNLM"/>
    </source>
</evidence>
<dbReference type="InterPro" id="IPR029024">
    <property type="entry name" value="TerB-like"/>
</dbReference>
<dbReference type="CDD" id="cd07177">
    <property type="entry name" value="terB_like"/>
    <property type="match status" value="1"/>
</dbReference>
<sequence>MSSDAFDDRRKALEEQFFLKHDKELVAKLKEKQLEKATKEELTRLTGITNDQLLTSLANLQVGGAATLVMSLYPIIEVAWADGVIDEKEKKVIAELAKTIGLEAGTSAYHYLTDWLAEKPEPKWHDLWSEYVKALVARLSADDKALLKATVLGRARVVAEVSGGFLGLAWRVSDTEQAVLDKLALAFG</sequence>
<organism evidence="1 2">
    <name type="scientific">Archangium gephyra</name>
    <dbReference type="NCBI Taxonomy" id="48"/>
    <lineage>
        <taxon>Bacteria</taxon>
        <taxon>Pseudomonadati</taxon>
        <taxon>Myxococcota</taxon>
        <taxon>Myxococcia</taxon>
        <taxon>Myxococcales</taxon>
        <taxon>Cystobacterineae</taxon>
        <taxon>Archangiaceae</taxon>
        <taxon>Archangium</taxon>
    </lineage>
</organism>